<evidence type="ECO:0000313" key="2">
    <source>
        <dbReference type="Proteomes" id="UP000005012"/>
    </source>
</evidence>
<dbReference type="EMBL" id="CP003488">
    <property type="protein sequence ID" value="AFH93527.1"/>
    <property type="molecule type" value="Genomic_DNA"/>
</dbReference>
<dbReference type="GeneID" id="93517673"/>
<dbReference type="AlphaFoldDB" id="A0A140NLI8"/>
<gene>
    <name evidence="1" type="ordered locus">S70_08320</name>
</gene>
<dbReference type="HOGENOM" id="CLU_1650641_0_0_6"/>
<dbReference type="KEGG" id="psi:S70_08320"/>
<sequence length="159" mass="18642">MKKYILLFLFVFISAVATTTFIYNKDNDVNICNSDILWIKDNGTDDGIMLKSKTSVLVADDNTGRMNMYGYIKENNIFYRLDRALYFSYHAIDKNNHYSIRFKSLSITSSDNVPQKLFANFIQLEEEKIHYYINLTKMDDNIYIIKDEAYSSFTCHADK</sequence>
<dbReference type="OrthoDB" id="6455141at2"/>
<name>A0A140NLI8_PROSM</name>
<evidence type="ECO:0000313" key="1">
    <source>
        <dbReference type="EMBL" id="AFH93527.1"/>
    </source>
</evidence>
<proteinExistence type="predicted"/>
<dbReference type="InterPro" id="IPR031854">
    <property type="entry name" value="FidL-like"/>
</dbReference>
<dbReference type="Pfam" id="PF15941">
    <property type="entry name" value="FidL_like"/>
    <property type="match status" value="1"/>
</dbReference>
<dbReference type="PATRIC" id="fig|1157951.4.peg.1660"/>
<accession>A0A140NLI8</accession>
<reference evidence="1 2" key="1">
    <citation type="journal article" date="2012" name="J. Bacteriol.">
        <title>Complete Genome Sequence of Providencia stuartii Clinical Isolate MRSN 2154.</title>
        <authorList>
            <person name="Clifford R.J."/>
            <person name="Hang J."/>
            <person name="Riley M.C."/>
            <person name="Onmus-Leone F."/>
            <person name="Kuschner R.A."/>
            <person name="Lesho E.P."/>
            <person name="Waterman P.E."/>
        </authorList>
    </citation>
    <scope>NUCLEOTIDE SEQUENCE [LARGE SCALE GENOMIC DNA]</scope>
    <source>
        <strain evidence="1 2">MRSN 2154</strain>
    </source>
</reference>
<dbReference type="RefSeq" id="WP_004925940.1">
    <property type="nucleotide sequence ID" value="NC_017731.1"/>
</dbReference>
<organism evidence="1 2">
    <name type="scientific">Providencia stuartii (strain MRSN 2154)</name>
    <dbReference type="NCBI Taxonomy" id="1157951"/>
    <lineage>
        <taxon>Bacteria</taxon>
        <taxon>Pseudomonadati</taxon>
        <taxon>Pseudomonadota</taxon>
        <taxon>Gammaproteobacteria</taxon>
        <taxon>Enterobacterales</taxon>
        <taxon>Morganellaceae</taxon>
        <taxon>Providencia</taxon>
    </lineage>
</organism>
<dbReference type="Proteomes" id="UP000005012">
    <property type="component" value="Chromosome"/>
</dbReference>
<protein>
    <submittedName>
        <fullName evidence="1">Uncharacterized protein</fullName>
    </submittedName>
</protein>
<reference evidence="2" key="2">
    <citation type="submission" date="2012-04" db="EMBL/GenBank/DDBJ databases">
        <title>Complete genome sequence of Providencia stuartii clinical isolate MRSN 2154.</title>
        <authorList>
            <person name="Clifford R.J."/>
            <person name="Hang J."/>
            <person name="Riley M.C."/>
            <person name="Onmus-Leone F."/>
            <person name="Kuschner R.A."/>
            <person name="Lesho E.P."/>
            <person name="Waterman P.E."/>
        </authorList>
    </citation>
    <scope>NUCLEOTIDE SEQUENCE [LARGE SCALE GENOMIC DNA]</scope>
    <source>
        <strain evidence="2">MRSN 2154</strain>
    </source>
</reference>